<organism evidence="1 2">
    <name type="scientific">Paenibacillus gyeongsangnamensis</name>
    <dbReference type="NCBI Taxonomy" id="3388067"/>
    <lineage>
        <taxon>Bacteria</taxon>
        <taxon>Bacillati</taxon>
        <taxon>Bacillota</taxon>
        <taxon>Bacilli</taxon>
        <taxon>Bacillales</taxon>
        <taxon>Paenibacillaceae</taxon>
        <taxon>Paenibacillus</taxon>
    </lineage>
</organism>
<reference evidence="1 2" key="1">
    <citation type="submission" date="2022-12" db="EMBL/GenBank/DDBJ databases">
        <title>Draft genome sequence of Paenibacillus sp. dW9.</title>
        <authorList>
            <person name="Choi E.-W."/>
            <person name="Kim D.-U."/>
        </authorList>
    </citation>
    <scope>NUCLEOTIDE SEQUENCE [LARGE SCALE GENOMIC DNA]</scope>
    <source>
        <strain evidence="2">dW9</strain>
    </source>
</reference>
<sequence>MTKLLDARTSQNASTANSMSISFTAINAPQLWGQQTLNLSGGTAFTVRVEFAGVIALQQPLVPVATTATVIVVRGTTPSDLIIFSAALNLSTALTGPQLLTFAGSDFNAPNISPVTYTAFVSVNALGVTRVGPESFNLAAYSD</sequence>
<dbReference type="Proteomes" id="UP001527882">
    <property type="component" value="Unassembled WGS sequence"/>
</dbReference>
<gene>
    <name evidence="1" type="ORF">O9H85_14360</name>
</gene>
<evidence type="ECO:0000313" key="1">
    <source>
        <dbReference type="EMBL" id="MCZ8513596.1"/>
    </source>
</evidence>
<name>A0ABT4Q9P1_9BACL</name>
<protein>
    <submittedName>
        <fullName evidence="1">Uncharacterized protein</fullName>
    </submittedName>
</protein>
<keyword evidence="2" id="KW-1185">Reference proteome</keyword>
<evidence type="ECO:0000313" key="2">
    <source>
        <dbReference type="Proteomes" id="UP001527882"/>
    </source>
</evidence>
<accession>A0ABT4Q9P1</accession>
<comment type="caution">
    <text evidence="1">The sequence shown here is derived from an EMBL/GenBank/DDBJ whole genome shotgun (WGS) entry which is preliminary data.</text>
</comment>
<dbReference type="RefSeq" id="WP_269882112.1">
    <property type="nucleotide sequence ID" value="NZ_JAQAGZ010000008.1"/>
</dbReference>
<dbReference type="EMBL" id="JAQAGZ010000008">
    <property type="protein sequence ID" value="MCZ8513596.1"/>
    <property type="molecule type" value="Genomic_DNA"/>
</dbReference>
<proteinExistence type="predicted"/>